<evidence type="ECO:0000256" key="2">
    <source>
        <dbReference type="ARBA" id="ARBA00011901"/>
    </source>
</evidence>
<dbReference type="Gene3D" id="2.70.70.10">
    <property type="entry name" value="Glucose Permease (Domain IIA)"/>
    <property type="match status" value="1"/>
</dbReference>
<feature type="non-terminal residue" evidence="8">
    <location>
        <position position="634"/>
    </location>
</feature>
<feature type="domain" description="N-acetylmuramoyl-L-alanine amidase" evidence="7">
    <location>
        <begin position="471"/>
        <end position="614"/>
    </location>
</feature>
<dbReference type="EMBL" id="LBVO01000060">
    <property type="protein sequence ID" value="KKQ86911.1"/>
    <property type="molecule type" value="Genomic_DNA"/>
</dbReference>
<dbReference type="InterPro" id="IPR011055">
    <property type="entry name" value="Dup_hybrid_motif"/>
</dbReference>
<keyword evidence="6" id="KW-0812">Transmembrane</keyword>
<dbReference type="Gene3D" id="3.40.80.10">
    <property type="entry name" value="Peptidoglycan recognition protein-like"/>
    <property type="match status" value="1"/>
</dbReference>
<dbReference type="Proteomes" id="UP000033934">
    <property type="component" value="Unassembled WGS sequence"/>
</dbReference>
<feature type="compositionally biased region" description="Low complexity" evidence="5">
    <location>
        <begin position="1"/>
        <end position="10"/>
    </location>
</feature>
<dbReference type="InterPro" id="IPR036505">
    <property type="entry name" value="Amidase/PGRP_sf"/>
</dbReference>
<keyword evidence="6" id="KW-1133">Transmembrane helix</keyword>
<evidence type="ECO:0000313" key="8">
    <source>
        <dbReference type="EMBL" id="KKQ86911.1"/>
    </source>
</evidence>
<dbReference type="EC" id="3.5.1.28" evidence="2"/>
<evidence type="ECO:0000256" key="6">
    <source>
        <dbReference type="SAM" id="Phobius"/>
    </source>
</evidence>
<feature type="transmembrane region" description="Helical" evidence="6">
    <location>
        <begin position="30"/>
        <end position="57"/>
    </location>
</feature>
<dbReference type="GO" id="GO:0009253">
    <property type="term" value="P:peptidoglycan catabolic process"/>
    <property type="evidence" value="ECO:0007669"/>
    <property type="project" value="InterPro"/>
</dbReference>
<evidence type="ECO:0000259" key="7">
    <source>
        <dbReference type="SMART" id="SM00644"/>
    </source>
</evidence>
<dbReference type="PANTHER" id="PTHR30417:SF1">
    <property type="entry name" value="N-ACETYLMURAMOYL-L-ALANINE AMIDASE AMID"/>
    <property type="match status" value="1"/>
</dbReference>
<evidence type="ECO:0000256" key="5">
    <source>
        <dbReference type="SAM" id="MobiDB-lite"/>
    </source>
</evidence>
<dbReference type="SUPFAM" id="SSF55846">
    <property type="entry name" value="N-acetylmuramoyl-L-alanine amidase-like"/>
    <property type="match status" value="1"/>
</dbReference>
<name>A0A0G0PCA2_9BACT</name>
<dbReference type="PANTHER" id="PTHR30417">
    <property type="entry name" value="N-ACETYLMURAMOYL-L-ALANINE AMIDASE AMID"/>
    <property type="match status" value="1"/>
</dbReference>
<protein>
    <recommendedName>
        <fullName evidence="2">N-acetylmuramoyl-L-alanine amidase</fullName>
        <ecNumber evidence="2">3.5.1.28</ecNumber>
    </recommendedName>
</protein>
<keyword evidence="4" id="KW-0961">Cell wall biogenesis/degradation</keyword>
<dbReference type="CDD" id="cd06583">
    <property type="entry name" value="PGRP"/>
    <property type="match status" value="1"/>
</dbReference>
<evidence type="ECO:0000256" key="1">
    <source>
        <dbReference type="ARBA" id="ARBA00001561"/>
    </source>
</evidence>
<dbReference type="GO" id="GO:0009254">
    <property type="term" value="P:peptidoglycan turnover"/>
    <property type="evidence" value="ECO:0007669"/>
    <property type="project" value="TreeGrafter"/>
</dbReference>
<dbReference type="SMART" id="SM00644">
    <property type="entry name" value="Ami_2"/>
    <property type="match status" value="1"/>
</dbReference>
<accession>A0A0G0PCA2</accession>
<comment type="caution">
    <text evidence="8">The sequence shown here is derived from an EMBL/GenBank/DDBJ whole genome shotgun (WGS) entry which is preliminary data.</text>
</comment>
<organism evidence="8 9">
    <name type="scientific">Berkelbacteria bacterium GW2011_GWA2_38_9</name>
    <dbReference type="NCBI Taxonomy" id="1618334"/>
    <lineage>
        <taxon>Bacteria</taxon>
        <taxon>Candidatus Berkelbacteria</taxon>
    </lineage>
</organism>
<evidence type="ECO:0000313" key="9">
    <source>
        <dbReference type="Proteomes" id="UP000033934"/>
    </source>
</evidence>
<dbReference type="GO" id="GO:0071555">
    <property type="term" value="P:cell wall organization"/>
    <property type="evidence" value="ECO:0007669"/>
    <property type="project" value="UniProtKB-KW"/>
</dbReference>
<feature type="region of interest" description="Disordered" evidence="5">
    <location>
        <begin position="1"/>
        <end position="22"/>
    </location>
</feature>
<comment type="catalytic activity">
    <reaction evidence="1">
        <text>Hydrolyzes the link between N-acetylmuramoyl residues and L-amino acid residues in certain cell-wall glycopeptides.</text>
        <dbReference type="EC" id="3.5.1.28"/>
    </reaction>
</comment>
<dbReference type="GO" id="GO:0008745">
    <property type="term" value="F:N-acetylmuramoyl-L-alanine amidase activity"/>
    <property type="evidence" value="ECO:0007669"/>
    <property type="project" value="UniProtKB-EC"/>
</dbReference>
<gene>
    <name evidence="8" type="ORF">UT11_C0060G0007</name>
</gene>
<dbReference type="InterPro" id="IPR002502">
    <property type="entry name" value="Amidase_domain"/>
</dbReference>
<sequence length="634" mass="68782">MADQEQPNQPEETEDEPTPQPAKKGFDTKFFLMVLAFSLVFMLISQTPLLGLGLFWLNRSGLQSRYSGNLGFGPGYMFDTDVATGDQLDQYLASKGLNELVAKGYGQSAVKAGKAIGINPIFILSLARHEGGDRLSPITRDKNNPFGYGAVDGSAYKSAKSFPDLASAFQFVVGKIQGNYLQPSGPYYASPEKLTEWGSNCEAVTTADPGGEKKKMLACTEKADLVVKTAGGDGIVDFQKETVEAMNIKYATHIYWANAIKSKMEDAYEFLGIEAFRDNPNTAIGETGGWAWPLGPNKPLKPHTWAGHSCFMVSGSNNCSDYGRSNMGEVAGPNKPVYAIGNGTITFQTGDSYGSGGDPYMYWSRSGGYRAGYNAVFTSTDGRVKAFYAHIYRVNVANKPTFQVSGNEKFAQIYNSHSPHLHFELMIDGRILPYNEQGTALQDLINSNPTNDGTAITGTGIYSEATQKPLNQYDGMEIFTGKPTYIILHYTASNGGVNSTWSYFEGINKNNNSDDNKYVQFDVAKDGTIYQFMPETRKVAGACGYNIVPSQFGGGISISVENEGYFTAAKPATQAQVDANAKLVSHLMSTYNIPKSNVISHQEARRRVSQVNPGSDCPGKSDPGSAFMTAVLGK</sequence>
<dbReference type="AlphaFoldDB" id="A0A0G0PCA2"/>
<keyword evidence="3" id="KW-0378">Hydrolase</keyword>
<evidence type="ECO:0000256" key="3">
    <source>
        <dbReference type="ARBA" id="ARBA00022801"/>
    </source>
</evidence>
<dbReference type="Pfam" id="PF01510">
    <property type="entry name" value="Amidase_2"/>
    <property type="match status" value="1"/>
</dbReference>
<dbReference type="InterPro" id="IPR051206">
    <property type="entry name" value="NAMLAA_amidase_2"/>
</dbReference>
<reference evidence="8 9" key="1">
    <citation type="journal article" date="2015" name="Nature">
        <title>rRNA introns, odd ribosomes, and small enigmatic genomes across a large radiation of phyla.</title>
        <authorList>
            <person name="Brown C.T."/>
            <person name="Hug L.A."/>
            <person name="Thomas B.C."/>
            <person name="Sharon I."/>
            <person name="Castelle C.J."/>
            <person name="Singh A."/>
            <person name="Wilkins M.J."/>
            <person name="Williams K.H."/>
            <person name="Banfield J.F."/>
        </authorList>
    </citation>
    <scope>NUCLEOTIDE SEQUENCE [LARGE SCALE GENOMIC DNA]</scope>
</reference>
<evidence type="ECO:0000256" key="4">
    <source>
        <dbReference type="ARBA" id="ARBA00023316"/>
    </source>
</evidence>
<proteinExistence type="predicted"/>
<keyword evidence="6" id="KW-0472">Membrane</keyword>